<feature type="compositionally biased region" description="Polar residues" evidence="1">
    <location>
        <begin position="1678"/>
        <end position="1690"/>
    </location>
</feature>
<feature type="compositionally biased region" description="Low complexity" evidence="1">
    <location>
        <begin position="965"/>
        <end position="979"/>
    </location>
</feature>
<sequence>MSPTTLPRRYHPHHHHHHHMQEHPQQHLYQSRHRHHYRRDDVPISGEDTLSPSPSLPCSPEQTNRHHHHLHHQQQHHQQQQQQQSGQQPMRESLQSLREHQQLHKQQQQQQHLSPSPLPQRETPISDVSDVSEMVAARLGSSRLSITSRSSSGAGGAPGGKRTNSVHQSLSPVNNQARASPPVVSPTLSYLQRGASSSPRPPPHPDDQDVRDDRDEDDDEGDEDLSFHRFPRYYDDQYGGGEGGDESGDDNLSHDSYELIEREEDAASAYGGGSQLGSRVPSRSSSRGLIGSISGNILSSSREGLEWCESKGGGDMPTTRANTGSLPRSHGGSVTTITNGYTGSLPRTHSVGQADQLSRTLAGSRASSRITLELPLEPSPDKGEEEENMSSPGSPEFHENSVCEITSETGYGRHLGTIAITDNVSLFTPQLPPSNRRPCLERAESLTESVTGGSAALRSRSNSRSFVNRVGGSRDNLDGTLAESLATVTSRVSASIRAAKEMGQYVDYGSSQESLHKMSSCESDVGSSMSSQTRSSTTPRPSDFHPHVQFMPARRSTSTSPPTVTSGSSQARPRNMDFASLNKKPLFHVYSSGRGSDSGGNTDSDICSPLEVPLPIPSSEEVQEVDEEDEDDDDDSPSPSDDRVLFLRRPPDIGLVTRVRGSSDDEDFEHRDIRLNDCDLINDTHEEEELACEEIIQEVEDLIGEIILEEDEDLASLHIPVSSMMSMVPATRREDDQIVVVIEENPDPFLYNYQSMAQDLKEESPSSVEVDFLDLAKERKVDESEASERTVIERYMPEERLNKGGSKDSQMSIEEIDETIMDRRSSLGLERRPSYHESRKSPYLDRRLSTQELDRISPMPEKDRRPSYQEGGERRSPYLEADRKSSMQDLSRRSPYDRDRTPSNSSDRSRRGSASSDRRSSVSSERHGSISSDRRGSGSSEHNRPSLSDIGRRTSISVENDQRSPFFDTPAFEFDPPAFEFEDENVFESMDRDGSSPQNPQPAPKFTHSPPGNDTETSKSHLDHSRINMDDLVVSLIPTDDSSETFCGAKVVEVIDGGSSDSSDTKKDNVSKPSKRQPPPIAPKPTAKLASAKGSKPTPPVGKPLVTSTYEEVVLHNKPSKKTQRDVIIIKVDVEQSPQEFETARSDPDEKTKRITPKIEDMSGSSYESNQDSQEKSYNGDMSLEGAVGGGSSQYFYDDEDDHAQMSDHSSQSPDLVSEEPDEYHDEYQEPDYYQPYRQMEVGYAFPSRTLSRISERSTTSEQEQEQDHLHSEQENNETTDSKISTPSEDKHGVDHPSDIPSDLSSDYSNSNCEDAYSESNKQQSQSQSLSQSQTKSHSHSSSHHPSSDVKAPHHYSTPSNSVSAQPSASGGKLTVEEQENVNKFATHLFLCDLPEFCAGDDSDEFPSPPSSAFLENPHSELRNIESYYLDIAKQTKNSKLGHEGIYDNIPVKFEGIHEVSESESGSEENHTLQEPEDDLEVLEELKNVQDLDDDGEMGRNTPTPLRPEDDEPPAPPPHATIRAESPSPPIPPPRAPASIPEPGPSKGTSLLSASGGGGLAGVVGTVFGVKNKLKSMSPSPPVSPCPPLSPCPPPQFSGPSDASSSREDRRHDIHLPDLPGSPPSLSSLDSPDSQALSRLHPYLPMLPSTPPSVSSLDSPDSQIFIVQPASPPASFANPESPNESISEASLRTPGAAGGVDSITESTTLSTEDGVRRDHITTTAVSADDLRRQQELRQLDLVDFGQLPQDFMELDFTSQKQIADLELADFEHQQSLSGAELAEFQQQREMANLAIANLTSQGEPNDFDLSPTSPFDMLDFSELTCADSRSGETLGAGVTALDFEVIGGELEEDGRRRPSASRDWS</sequence>
<feature type="compositionally biased region" description="Pro residues" evidence="1">
    <location>
        <begin position="1579"/>
        <end position="1597"/>
    </location>
</feature>
<feature type="compositionally biased region" description="Low complexity" evidence="1">
    <location>
        <begin position="50"/>
        <end position="60"/>
    </location>
</feature>
<feature type="compositionally biased region" description="Low complexity" evidence="1">
    <location>
        <begin position="104"/>
        <end position="115"/>
    </location>
</feature>
<feature type="compositionally biased region" description="Polar residues" evidence="1">
    <location>
        <begin position="593"/>
        <end position="605"/>
    </location>
</feature>
<dbReference type="KEGG" id="hazt:125179166"/>
<name>A0A979FTH6_HYAAZ</name>
<feature type="compositionally biased region" description="Basic and acidic residues" evidence="1">
    <location>
        <begin position="1016"/>
        <end position="1026"/>
    </location>
</feature>
<feature type="compositionally biased region" description="Low complexity" evidence="1">
    <location>
        <begin position="1318"/>
        <end position="1336"/>
    </location>
</feature>
<feature type="compositionally biased region" description="Low complexity" evidence="1">
    <location>
        <begin position="76"/>
        <end position="88"/>
    </location>
</feature>
<feature type="region of interest" description="Disordered" evidence="1">
    <location>
        <begin position="590"/>
        <end position="644"/>
    </location>
</feature>
<evidence type="ECO:0000313" key="3">
    <source>
        <dbReference type="RefSeq" id="XP_047740491.1"/>
    </source>
</evidence>
<feature type="compositionally biased region" description="Polar residues" evidence="1">
    <location>
        <begin position="1163"/>
        <end position="1172"/>
    </location>
</feature>
<feature type="compositionally biased region" description="Polar residues" evidence="1">
    <location>
        <begin position="1277"/>
        <end position="1287"/>
    </location>
</feature>
<evidence type="ECO:0000313" key="2">
    <source>
        <dbReference type="Proteomes" id="UP000694843"/>
    </source>
</evidence>
<dbReference type="GeneID" id="125179166"/>
<feature type="compositionally biased region" description="Basic and acidic residues" evidence="1">
    <location>
        <begin position="783"/>
        <end position="806"/>
    </location>
</feature>
<feature type="region of interest" description="Disordered" evidence="1">
    <location>
        <begin position="308"/>
        <end position="334"/>
    </location>
</feature>
<feature type="compositionally biased region" description="Acidic residues" evidence="1">
    <location>
        <begin position="621"/>
        <end position="636"/>
    </location>
</feature>
<feature type="region of interest" description="Disordered" evidence="1">
    <location>
        <begin position="268"/>
        <end position="295"/>
    </location>
</feature>
<protein>
    <submittedName>
        <fullName evidence="3">Uncharacterized protein LOC125179166</fullName>
    </submittedName>
</protein>
<feature type="compositionally biased region" description="Basic and acidic residues" evidence="1">
    <location>
        <begin position="203"/>
        <end position="213"/>
    </location>
</feature>
<feature type="region of interest" description="Disordered" evidence="1">
    <location>
        <begin position="517"/>
        <end position="575"/>
    </location>
</feature>
<feature type="compositionally biased region" description="Basic and acidic residues" evidence="1">
    <location>
        <begin position="916"/>
        <end position="944"/>
    </location>
</feature>
<feature type="compositionally biased region" description="Low complexity" evidence="1">
    <location>
        <begin position="278"/>
        <end position="295"/>
    </location>
</feature>
<feature type="compositionally biased region" description="Polar residues" evidence="1">
    <location>
        <begin position="162"/>
        <end position="178"/>
    </location>
</feature>
<gene>
    <name evidence="3" type="primary">LOC125179166</name>
</gene>
<feature type="compositionally biased region" description="Basic and acidic residues" evidence="1">
    <location>
        <begin position="1142"/>
        <end position="1161"/>
    </location>
</feature>
<feature type="region of interest" description="Disordered" evidence="1">
    <location>
        <begin position="1"/>
        <end position="126"/>
    </location>
</feature>
<organism evidence="2 3">
    <name type="scientific">Hyalella azteca</name>
    <name type="common">Amphipod</name>
    <dbReference type="NCBI Taxonomy" id="294128"/>
    <lineage>
        <taxon>Eukaryota</taxon>
        <taxon>Metazoa</taxon>
        <taxon>Ecdysozoa</taxon>
        <taxon>Arthropoda</taxon>
        <taxon>Crustacea</taxon>
        <taxon>Multicrustacea</taxon>
        <taxon>Malacostraca</taxon>
        <taxon>Eumalacostraca</taxon>
        <taxon>Peracarida</taxon>
        <taxon>Amphipoda</taxon>
        <taxon>Senticaudata</taxon>
        <taxon>Talitrida</taxon>
        <taxon>Talitroidea</taxon>
        <taxon>Hyalellidae</taxon>
        <taxon>Hyalella</taxon>
    </lineage>
</organism>
<feature type="region of interest" description="Disordered" evidence="1">
    <location>
        <begin position="371"/>
        <end position="399"/>
    </location>
</feature>
<feature type="compositionally biased region" description="Polar residues" evidence="1">
    <location>
        <begin position="319"/>
        <end position="334"/>
    </location>
</feature>
<dbReference type="OMA" id="AIVECAY"/>
<feature type="region of interest" description="Disordered" evidence="1">
    <location>
        <begin position="824"/>
        <end position="1026"/>
    </location>
</feature>
<feature type="compositionally biased region" description="Basic residues" evidence="1">
    <location>
        <begin position="65"/>
        <end position="75"/>
    </location>
</feature>
<feature type="compositionally biased region" description="Basic and acidic residues" evidence="1">
    <location>
        <begin position="824"/>
        <end position="901"/>
    </location>
</feature>
<feature type="compositionally biased region" description="Polar residues" evidence="1">
    <location>
        <begin position="186"/>
        <end position="198"/>
    </location>
</feature>
<evidence type="ECO:0000256" key="1">
    <source>
        <dbReference type="SAM" id="MobiDB-lite"/>
    </source>
</evidence>
<feature type="compositionally biased region" description="Pro residues" evidence="1">
    <location>
        <begin position="1527"/>
        <end position="1544"/>
    </location>
</feature>
<reference evidence="3" key="1">
    <citation type="submission" date="2025-08" db="UniProtKB">
        <authorList>
            <consortium name="RefSeq"/>
        </authorList>
    </citation>
    <scope>IDENTIFICATION</scope>
    <source>
        <tissue evidence="3">Whole organism</tissue>
    </source>
</reference>
<feature type="compositionally biased region" description="Low complexity" evidence="1">
    <location>
        <begin position="556"/>
        <end position="569"/>
    </location>
</feature>
<feature type="compositionally biased region" description="Low complexity" evidence="1">
    <location>
        <begin position="527"/>
        <end position="541"/>
    </location>
</feature>
<feature type="compositionally biased region" description="Basic residues" evidence="1">
    <location>
        <begin position="8"/>
        <end position="20"/>
    </location>
</feature>
<proteinExistence type="predicted"/>
<feature type="compositionally biased region" description="Low complexity" evidence="1">
    <location>
        <begin position="1248"/>
        <end position="1262"/>
    </location>
</feature>
<feature type="compositionally biased region" description="Polar residues" evidence="1">
    <location>
        <begin position="1357"/>
        <end position="1369"/>
    </location>
</feature>
<feature type="compositionally biased region" description="Low complexity" evidence="1">
    <location>
        <begin position="142"/>
        <end position="152"/>
    </location>
</feature>
<accession>A0A979FTH6</accession>
<feature type="region of interest" description="Disordered" evidence="1">
    <location>
        <begin position="142"/>
        <end position="253"/>
    </location>
</feature>
<feature type="compositionally biased region" description="Basic and acidic residues" evidence="1">
    <location>
        <begin position="1288"/>
        <end position="1298"/>
    </location>
</feature>
<feature type="region of interest" description="Disordered" evidence="1">
    <location>
        <begin position="1054"/>
        <end position="1376"/>
    </location>
</feature>
<feature type="compositionally biased region" description="Acidic residues" evidence="1">
    <location>
        <begin position="214"/>
        <end position="224"/>
    </location>
</feature>
<feature type="compositionally biased region" description="Basic and acidic residues" evidence="1">
    <location>
        <begin position="1605"/>
        <end position="1616"/>
    </location>
</feature>
<dbReference type="Proteomes" id="UP000694843">
    <property type="component" value="Unplaced"/>
</dbReference>
<feature type="region of interest" description="Disordered" evidence="1">
    <location>
        <begin position="783"/>
        <end position="812"/>
    </location>
</feature>
<feature type="compositionally biased region" description="Polar residues" evidence="1">
    <location>
        <begin position="1303"/>
        <end position="1313"/>
    </location>
</feature>
<dbReference type="OrthoDB" id="10552908at2759"/>
<feature type="compositionally biased region" description="Low complexity" evidence="1">
    <location>
        <begin position="1624"/>
        <end position="1662"/>
    </location>
</feature>
<keyword evidence="2" id="KW-1185">Reference proteome</keyword>
<dbReference type="RefSeq" id="XP_047740491.1">
    <property type="nucleotide sequence ID" value="XM_047884535.1"/>
</dbReference>
<feature type="region of interest" description="Disordered" evidence="1">
    <location>
        <begin position="1457"/>
        <end position="1712"/>
    </location>
</feature>